<dbReference type="InterPro" id="IPR001130">
    <property type="entry name" value="TatD-like"/>
</dbReference>
<dbReference type="InterPro" id="IPR012022">
    <property type="entry name" value="UCP005295"/>
</dbReference>
<dbReference type="OrthoDB" id="9783157at2"/>
<reference evidence="2 3" key="1">
    <citation type="submission" date="2019-02" db="EMBL/GenBank/DDBJ databases">
        <title>Deep-cultivation of Planctomycetes and their phenomic and genomic characterization uncovers novel biology.</title>
        <authorList>
            <person name="Wiegand S."/>
            <person name="Jogler M."/>
            <person name="Boedeker C."/>
            <person name="Pinto D."/>
            <person name="Vollmers J."/>
            <person name="Rivas-Marin E."/>
            <person name="Kohn T."/>
            <person name="Peeters S.H."/>
            <person name="Heuer A."/>
            <person name="Rast P."/>
            <person name="Oberbeckmann S."/>
            <person name="Bunk B."/>
            <person name="Jeske O."/>
            <person name="Meyerdierks A."/>
            <person name="Storesund J.E."/>
            <person name="Kallscheuer N."/>
            <person name="Luecker S."/>
            <person name="Lage O.M."/>
            <person name="Pohl T."/>
            <person name="Merkel B.J."/>
            <person name="Hornburger P."/>
            <person name="Mueller R.-W."/>
            <person name="Bruemmer F."/>
            <person name="Labrenz M."/>
            <person name="Spormann A.M."/>
            <person name="Op Den Camp H."/>
            <person name="Overmann J."/>
            <person name="Amann R."/>
            <person name="Jetten M.S.M."/>
            <person name="Mascher T."/>
            <person name="Medema M.H."/>
            <person name="Devos D.P."/>
            <person name="Kaster A.-K."/>
            <person name="Ovreas L."/>
            <person name="Rohde M."/>
            <person name="Galperin M.Y."/>
            <person name="Jogler C."/>
        </authorList>
    </citation>
    <scope>NUCLEOTIDE SEQUENCE [LARGE SCALE GENOMIC DNA]</scope>
    <source>
        <strain evidence="2 3">Pla144</strain>
    </source>
</reference>
<dbReference type="Gene3D" id="3.20.20.140">
    <property type="entry name" value="Metal-dependent hydrolases"/>
    <property type="match status" value="1"/>
</dbReference>
<organism evidence="2 3">
    <name type="scientific">Bythopirellula polymerisocia</name>
    <dbReference type="NCBI Taxonomy" id="2528003"/>
    <lineage>
        <taxon>Bacteria</taxon>
        <taxon>Pseudomonadati</taxon>
        <taxon>Planctomycetota</taxon>
        <taxon>Planctomycetia</taxon>
        <taxon>Pirellulales</taxon>
        <taxon>Lacipirellulaceae</taxon>
        <taxon>Bythopirellula</taxon>
    </lineage>
</organism>
<dbReference type="RefSeq" id="WP_146450540.1">
    <property type="nucleotide sequence ID" value="NZ_SJPS01000003.1"/>
</dbReference>
<dbReference type="GO" id="GO:0046872">
    <property type="term" value="F:metal ion binding"/>
    <property type="evidence" value="ECO:0007669"/>
    <property type="project" value="UniProtKB-KW"/>
</dbReference>
<comment type="similarity">
    <text evidence="1">Belongs to the metallo-dependent hydrolases superfamily.</text>
</comment>
<dbReference type="PIRSF" id="PIRSF005295">
    <property type="entry name" value="UCP005295_TatD"/>
    <property type="match status" value="1"/>
</dbReference>
<keyword evidence="1" id="KW-0479">Metal-binding</keyword>
<keyword evidence="3" id="KW-1185">Reference proteome</keyword>
<dbReference type="PANTHER" id="PTHR42658">
    <property type="entry name" value="HYDROLASE TATD"/>
    <property type="match status" value="1"/>
</dbReference>
<gene>
    <name evidence="2" type="ORF">Pla144_20900</name>
</gene>
<dbReference type="SUPFAM" id="SSF51556">
    <property type="entry name" value="Metallo-dependent hydrolases"/>
    <property type="match status" value="1"/>
</dbReference>
<dbReference type="PANTHER" id="PTHR42658:SF1">
    <property type="entry name" value="HYDROLASE TATD"/>
    <property type="match status" value="1"/>
</dbReference>
<sequence length="270" mass="30987">MYYIDPHIHMVSRTTDDYETLAKMGCVGLSEPAFWAGYDRGSVDGFRDYFRQLTDFESRRAAIYGIQHFTWLCINAKEAENVELSRDVIAMIPEFLNAKGVLGIGEIGLNKNTRNEAIVFLEHIDLAMKTNEQILIHTPHLEDKYQGTRMILDMLISDNRIERHRVLVDHVEEHTIRPVLEAGFWAGMTLYPVSKCTPARAADMVEMYGPERLMVNSAGDWGPSKPTAVPDFILEMRRRGHGEELIRRIVYDNPLTFFGQSRNFDFQAPC</sequence>
<evidence type="ECO:0000313" key="3">
    <source>
        <dbReference type="Proteomes" id="UP000318437"/>
    </source>
</evidence>
<keyword evidence="1" id="KW-0378">Hydrolase</keyword>
<evidence type="ECO:0000313" key="2">
    <source>
        <dbReference type="EMBL" id="TWU27318.1"/>
    </source>
</evidence>
<dbReference type="EMBL" id="SJPS01000003">
    <property type="protein sequence ID" value="TWU27318.1"/>
    <property type="molecule type" value="Genomic_DNA"/>
</dbReference>
<dbReference type="Pfam" id="PF01026">
    <property type="entry name" value="TatD_DNase"/>
    <property type="match status" value="1"/>
</dbReference>
<accession>A0A5C6CSF6</accession>
<name>A0A5C6CSF6_9BACT</name>
<dbReference type="Proteomes" id="UP000318437">
    <property type="component" value="Unassembled WGS sequence"/>
</dbReference>
<comment type="caution">
    <text evidence="2">The sequence shown here is derived from an EMBL/GenBank/DDBJ whole genome shotgun (WGS) entry which is preliminary data.</text>
</comment>
<dbReference type="AlphaFoldDB" id="A0A5C6CSF6"/>
<evidence type="ECO:0000256" key="1">
    <source>
        <dbReference type="PIRNR" id="PIRNR005295"/>
    </source>
</evidence>
<proteinExistence type="inferred from homology"/>
<protein>
    <submittedName>
        <fullName evidence="2">TatD related DNase</fullName>
    </submittedName>
</protein>
<dbReference type="GO" id="GO:0016788">
    <property type="term" value="F:hydrolase activity, acting on ester bonds"/>
    <property type="evidence" value="ECO:0007669"/>
    <property type="project" value="UniProtKB-UniRule"/>
</dbReference>
<dbReference type="InterPro" id="IPR032466">
    <property type="entry name" value="Metal_Hydrolase"/>
</dbReference>